<dbReference type="InterPro" id="IPR015943">
    <property type="entry name" value="WD40/YVTN_repeat-like_dom_sf"/>
</dbReference>
<organism evidence="5 6">
    <name type="scientific">Guyanagaster necrorhizus</name>
    <dbReference type="NCBI Taxonomy" id="856835"/>
    <lineage>
        <taxon>Eukaryota</taxon>
        <taxon>Fungi</taxon>
        <taxon>Dikarya</taxon>
        <taxon>Basidiomycota</taxon>
        <taxon>Agaricomycotina</taxon>
        <taxon>Agaricomycetes</taxon>
        <taxon>Agaricomycetidae</taxon>
        <taxon>Agaricales</taxon>
        <taxon>Marasmiineae</taxon>
        <taxon>Physalacriaceae</taxon>
        <taxon>Guyanagaster</taxon>
    </lineage>
</organism>
<keyword evidence="1 3" id="KW-0853">WD repeat</keyword>
<dbReference type="RefSeq" id="XP_043036741.1">
    <property type="nucleotide sequence ID" value="XM_043180549.1"/>
</dbReference>
<feature type="repeat" description="WD" evidence="3">
    <location>
        <begin position="361"/>
        <end position="404"/>
    </location>
</feature>
<dbReference type="InterPro" id="IPR036322">
    <property type="entry name" value="WD40_repeat_dom_sf"/>
</dbReference>
<dbReference type="GeneID" id="66102845"/>
<evidence type="ECO:0000313" key="6">
    <source>
        <dbReference type="Proteomes" id="UP000812287"/>
    </source>
</evidence>
<gene>
    <name evidence="5" type="ORF">BT62DRAFT_337353</name>
</gene>
<feature type="compositionally biased region" description="Low complexity" evidence="4">
    <location>
        <begin position="191"/>
        <end position="207"/>
    </location>
</feature>
<dbReference type="GO" id="GO:0031145">
    <property type="term" value="P:anaphase-promoting complex-dependent catabolic process"/>
    <property type="evidence" value="ECO:0007669"/>
    <property type="project" value="TreeGrafter"/>
</dbReference>
<evidence type="ECO:0000256" key="2">
    <source>
        <dbReference type="ARBA" id="ARBA00022737"/>
    </source>
</evidence>
<dbReference type="GO" id="GO:1905786">
    <property type="term" value="P:positive regulation of anaphase-promoting complex-dependent catabolic process"/>
    <property type="evidence" value="ECO:0007669"/>
    <property type="project" value="TreeGrafter"/>
</dbReference>
<dbReference type="PANTHER" id="PTHR19918">
    <property type="entry name" value="CELL DIVISION CYCLE 20 CDC20 FIZZY -RELATED"/>
    <property type="match status" value="1"/>
</dbReference>
<dbReference type="EMBL" id="MU250546">
    <property type="protein sequence ID" value="KAG7443241.1"/>
    <property type="molecule type" value="Genomic_DNA"/>
</dbReference>
<feature type="region of interest" description="Disordered" evidence="4">
    <location>
        <begin position="181"/>
        <end position="217"/>
    </location>
</feature>
<dbReference type="GO" id="GO:0010997">
    <property type="term" value="F:anaphase-promoting complex binding"/>
    <property type="evidence" value="ECO:0007669"/>
    <property type="project" value="InterPro"/>
</dbReference>
<proteinExistence type="predicted"/>
<accession>A0A9P8APY0</accession>
<comment type="caution">
    <text evidence="5">The sequence shown here is derived from an EMBL/GenBank/DDBJ whole genome shotgun (WGS) entry which is preliminary data.</text>
</comment>
<dbReference type="SUPFAM" id="SSF50978">
    <property type="entry name" value="WD40 repeat-like"/>
    <property type="match status" value="1"/>
</dbReference>
<dbReference type="AlphaFoldDB" id="A0A9P8APY0"/>
<dbReference type="PROSITE" id="PS50082">
    <property type="entry name" value="WD_REPEATS_2"/>
    <property type="match status" value="1"/>
</dbReference>
<dbReference type="Gene3D" id="2.130.10.10">
    <property type="entry name" value="YVTN repeat-like/Quinoprotein amine dehydrogenase"/>
    <property type="match status" value="1"/>
</dbReference>
<feature type="region of interest" description="Disordered" evidence="4">
    <location>
        <begin position="44"/>
        <end position="137"/>
    </location>
</feature>
<evidence type="ECO:0000256" key="1">
    <source>
        <dbReference type="ARBA" id="ARBA00022574"/>
    </source>
</evidence>
<evidence type="ECO:0000256" key="4">
    <source>
        <dbReference type="SAM" id="MobiDB-lite"/>
    </source>
</evidence>
<evidence type="ECO:0000256" key="3">
    <source>
        <dbReference type="PROSITE-ProRule" id="PRU00221"/>
    </source>
</evidence>
<dbReference type="InterPro" id="IPR033010">
    <property type="entry name" value="Cdc20/Fizzy"/>
</dbReference>
<dbReference type="GO" id="GO:1990757">
    <property type="term" value="F:ubiquitin ligase activator activity"/>
    <property type="evidence" value="ECO:0007669"/>
    <property type="project" value="TreeGrafter"/>
</dbReference>
<keyword evidence="6" id="KW-1185">Reference proteome</keyword>
<sequence>MLQLVAQTRRHKTMLKNGQICSASFFASCHQLTMADESFASTSSANQSVLPTPRRPFDGSESISGFKRRRSPSPEFEEEADKKRQRMLRPLTSSLSAHSRAASLSMLPPPAPASNPSHDLPPTSSRSQLTSFPSISSHSLRHSASFTTFQDLYGSTSSSRTSTRNPELTIWESKTFREKLNATNPSPVRPPLSRSQSVSSLRSSGPPELHAASAKHHLQKRDVTIDFNPPTPFDDNLAVALACSKHNILFFPRRNRIFYKKLSSNDVATQLCKVKDGNLTAMAIGAFGPEGVESIAIASRAGVIEIWDIKMMQKLVSFSMKEPTALAWNGPVLTVGNAEGSIRHYDTRLDKDKIKKGTKVARYHKAMVTRIAYNFNTSNYMFASGDVDGNVLVWNAKTNQPMHVGLVPESARRLRSESYPKEIKHGAPITVSYTLSLQLHPVLIILT</sequence>
<dbReference type="GO" id="GO:0005680">
    <property type="term" value="C:anaphase-promoting complex"/>
    <property type="evidence" value="ECO:0007669"/>
    <property type="project" value="TreeGrafter"/>
</dbReference>
<name>A0A9P8APY0_9AGAR</name>
<protein>
    <submittedName>
        <fullName evidence="5">Uncharacterized protein</fullName>
    </submittedName>
</protein>
<reference evidence="5" key="1">
    <citation type="submission" date="2020-11" db="EMBL/GenBank/DDBJ databases">
        <title>Adaptations for nitrogen fixation in a non-lichenized fungal sporocarp promotes dispersal by wood-feeding termites.</title>
        <authorList>
            <consortium name="DOE Joint Genome Institute"/>
            <person name="Koch R.A."/>
            <person name="Yoon G."/>
            <person name="Arayal U."/>
            <person name="Lail K."/>
            <person name="Amirebrahimi M."/>
            <person name="Labutti K."/>
            <person name="Lipzen A."/>
            <person name="Riley R."/>
            <person name="Barry K."/>
            <person name="Henrissat B."/>
            <person name="Grigoriev I.V."/>
            <person name="Herr J.R."/>
            <person name="Aime M.C."/>
        </authorList>
    </citation>
    <scope>NUCLEOTIDE SEQUENCE</scope>
    <source>
        <strain evidence="5">MCA 3950</strain>
    </source>
</reference>
<dbReference type="OrthoDB" id="10263272at2759"/>
<dbReference type="Proteomes" id="UP000812287">
    <property type="component" value="Unassembled WGS sequence"/>
</dbReference>
<dbReference type="InterPro" id="IPR001680">
    <property type="entry name" value="WD40_rpt"/>
</dbReference>
<keyword evidence="2" id="KW-0677">Repeat</keyword>
<feature type="compositionally biased region" description="Low complexity" evidence="4">
    <location>
        <begin position="91"/>
        <end position="106"/>
    </location>
</feature>
<evidence type="ECO:0000313" key="5">
    <source>
        <dbReference type="EMBL" id="KAG7443241.1"/>
    </source>
</evidence>